<dbReference type="Proteomes" id="UP001148838">
    <property type="component" value="Unassembled WGS sequence"/>
</dbReference>
<feature type="compositionally biased region" description="Basic and acidic residues" evidence="1">
    <location>
        <begin position="1"/>
        <end position="24"/>
    </location>
</feature>
<organism evidence="2 3">
    <name type="scientific">Periplaneta americana</name>
    <name type="common">American cockroach</name>
    <name type="synonym">Blatta americana</name>
    <dbReference type="NCBI Taxonomy" id="6978"/>
    <lineage>
        <taxon>Eukaryota</taxon>
        <taxon>Metazoa</taxon>
        <taxon>Ecdysozoa</taxon>
        <taxon>Arthropoda</taxon>
        <taxon>Hexapoda</taxon>
        <taxon>Insecta</taxon>
        <taxon>Pterygota</taxon>
        <taxon>Neoptera</taxon>
        <taxon>Polyneoptera</taxon>
        <taxon>Dictyoptera</taxon>
        <taxon>Blattodea</taxon>
        <taxon>Blattoidea</taxon>
        <taxon>Blattidae</taxon>
        <taxon>Blattinae</taxon>
        <taxon>Periplaneta</taxon>
    </lineage>
</organism>
<proteinExistence type="predicted"/>
<evidence type="ECO:0000313" key="3">
    <source>
        <dbReference type="Proteomes" id="UP001148838"/>
    </source>
</evidence>
<feature type="region of interest" description="Disordered" evidence="1">
    <location>
        <begin position="1"/>
        <end position="38"/>
    </location>
</feature>
<sequence length="196" mass="21858">MRIEEEQGEYMDNKKATRGTRIEQGEFQNKGAASRTRERHRVELLSNVSTNSKLYNKNVSRVDGNSEGGSLLAFASRETDKESKAAYNIATSDREKPTMYCLKKEGCEKGLETSKYAGLVRACDNSNGTWRLAFNTSLIPFLSLVSVCVVSGMSEDDEDEGRRGNPVPARSLLLSNSTKVAARLNVPIRRTNHYQQ</sequence>
<protein>
    <submittedName>
        <fullName evidence="2">Uncharacterized protein</fullName>
    </submittedName>
</protein>
<dbReference type="EMBL" id="JAJSOF020000038">
    <property type="protein sequence ID" value="KAJ4427366.1"/>
    <property type="molecule type" value="Genomic_DNA"/>
</dbReference>
<name>A0ABQ8S0A8_PERAM</name>
<comment type="caution">
    <text evidence="2">The sequence shown here is derived from an EMBL/GenBank/DDBJ whole genome shotgun (WGS) entry which is preliminary data.</text>
</comment>
<gene>
    <name evidence="2" type="ORF">ANN_24987</name>
</gene>
<reference evidence="2 3" key="1">
    <citation type="journal article" date="2022" name="Allergy">
        <title>Genome assembly and annotation of Periplaneta americana reveal a comprehensive cockroach allergen profile.</title>
        <authorList>
            <person name="Wang L."/>
            <person name="Xiong Q."/>
            <person name="Saelim N."/>
            <person name="Wang L."/>
            <person name="Nong W."/>
            <person name="Wan A.T."/>
            <person name="Shi M."/>
            <person name="Liu X."/>
            <person name="Cao Q."/>
            <person name="Hui J.H.L."/>
            <person name="Sookrung N."/>
            <person name="Leung T.F."/>
            <person name="Tungtrongchitr A."/>
            <person name="Tsui S.K.W."/>
        </authorList>
    </citation>
    <scope>NUCLEOTIDE SEQUENCE [LARGE SCALE GENOMIC DNA]</scope>
    <source>
        <strain evidence="2">PWHHKU_190912</strain>
    </source>
</reference>
<accession>A0ABQ8S0A8</accession>
<evidence type="ECO:0000313" key="2">
    <source>
        <dbReference type="EMBL" id="KAJ4427366.1"/>
    </source>
</evidence>
<evidence type="ECO:0000256" key="1">
    <source>
        <dbReference type="SAM" id="MobiDB-lite"/>
    </source>
</evidence>
<keyword evidence="3" id="KW-1185">Reference proteome</keyword>